<dbReference type="AlphaFoldDB" id="A0AAV7P2P0"/>
<comment type="caution">
    <text evidence="2">The sequence shown here is derived from an EMBL/GenBank/DDBJ whole genome shotgun (WGS) entry which is preliminary data.</text>
</comment>
<feature type="compositionally biased region" description="Basic and acidic residues" evidence="1">
    <location>
        <begin position="1"/>
        <end position="13"/>
    </location>
</feature>
<name>A0AAV7P2P0_PLEWA</name>
<organism evidence="2 3">
    <name type="scientific">Pleurodeles waltl</name>
    <name type="common">Iberian ribbed newt</name>
    <dbReference type="NCBI Taxonomy" id="8319"/>
    <lineage>
        <taxon>Eukaryota</taxon>
        <taxon>Metazoa</taxon>
        <taxon>Chordata</taxon>
        <taxon>Craniata</taxon>
        <taxon>Vertebrata</taxon>
        <taxon>Euteleostomi</taxon>
        <taxon>Amphibia</taxon>
        <taxon>Batrachia</taxon>
        <taxon>Caudata</taxon>
        <taxon>Salamandroidea</taxon>
        <taxon>Salamandridae</taxon>
        <taxon>Pleurodelinae</taxon>
        <taxon>Pleurodeles</taxon>
    </lineage>
</organism>
<evidence type="ECO:0000256" key="1">
    <source>
        <dbReference type="SAM" id="MobiDB-lite"/>
    </source>
</evidence>
<evidence type="ECO:0000313" key="3">
    <source>
        <dbReference type="Proteomes" id="UP001066276"/>
    </source>
</evidence>
<keyword evidence="3" id="KW-1185">Reference proteome</keyword>
<feature type="region of interest" description="Disordered" evidence="1">
    <location>
        <begin position="1"/>
        <end position="23"/>
    </location>
</feature>
<sequence length="121" mass="13856">KSFLEKNGDRDFSMMEQGEGSQDRSFDEKLNLVIVKITKEVSNRMEKKLELLVNKNPIGEEEHFYSANEAQLGFKAGMKASWKRKQLMANKGLAKKIKSTMGEHVCCIDRQNIDAERMQDG</sequence>
<protein>
    <submittedName>
        <fullName evidence="2">Uncharacterized protein</fullName>
    </submittedName>
</protein>
<gene>
    <name evidence="2" type="ORF">NDU88_000918</name>
</gene>
<dbReference type="Proteomes" id="UP001066276">
    <property type="component" value="Chromosome 7"/>
</dbReference>
<evidence type="ECO:0000313" key="2">
    <source>
        <dbReference type="EMBL" id="KAJ1122431.1"/>
    </source>
</evidence>
<reference evidence="2" key="1">
    <citation type="journal article" date="2022" name="bioRxiv">
        <title>Sequencing and chromosome-scale assembly of the giantPleurodeles waltlgenome.</title>
        <authorList>
            <person name="Brown T."/>
            <person name="Elewa A."/>
            <person name="Iarovenko S."/>
            <person name="Subramanian E."/>
            <person name="Araus A.J."/>
            <person name="Petzold A."/>
            <person name="Susuki M."/>
            <person name="Suzuki K.-i.T."/>
            <person name="Hayashi T."/>
            <person name="Toyoda A."/>
            <person name="Oliveira C."/>
            <person name="Osipova E."/>
            <person name="Leigh N.D."/>
            <person name="Simon A."/>
            <person name="Yun M.H."/>
        </authorList>
    </citation>
    <scope>NUCLEOTIDE SEQUENCE</scope>
    <source>
        <strain evidence="2">20211129_DDA</strain>
        <tissue evidence="2">Liver</tissue>
    </source>
</reference>
<proteinExistence type="predicted"/>
<accession>A0AAV7P2P0</accession>
<dbReference type="EMBL" id="JANPWB010000011">
    <property type="protein sequence ID" value="KAJ1122431.1"/>
    <property type="molecule type" value="Genomic_DNA"/>
</dbReference>
<feature type="non-terminal residue" evidence="2">
    <location>
        <position position="1"/>
    </location>
</feature>